<evidence type="ECO:0000313" key="1">
    <source>
        <dbReference type="Proteomes" id="UP000790787"/>
    </source>
</evidence>
<sequence>MSHDSLDTPIYVSIPVVDSIMVDQVYWSCVVTIGGYEARVDILLLYIVDFDMILGMDWLYSNHDILDWHAMIVMFAMTGLTSLELESSLGHIPSKVVSFLKAQWIVEKGFLSYLDFFRDVSVDTPIVDSVPVVRKFPDAFPADLPGIPSDRHIDLTPATQPISILPYYMALEE</sequence>
<dbReference type="Proteomes" id="UP000790787">
    <property type="component" value="Chromosome 6"/>
</dbReference>
<keyword evidence="1" id="KW-1185">Reference proteome</keyword>
<accession>A0AC58UPF8</accession>
<proteinExistence type="predicted"/>
<reference evidence="2" key="2">
    <citation type="submission" date="2025-08" db="UniProtKB">
        <authorList>
            <consortium name="RefSeq"/>
        </authorList>
    </citation>
    <scope>IDENTIFICATION</scope>
    <source>
        <tissue evidence="2">Leaf</tissue>
    </source>
</reference>
<organism evidence="1 2">
    <name type="scientific">Nicotiana tabacum</name>
    <name type="common">Common tobacco</name>
    <dbReference type="NCBI Taxonomy" id="4097"/>
    <lineage>
        <taxon>Eukaryota</taxon>
        <taxon>Viridiplantae</taxon>
        <taxon>Streptophyta</taxon>
        <taxon>Embryophyta</taxon>
        <taxon>Tracheophyta</taxon>
        <taxon>Spermatophyta</taxon>
        <taxon>Magnoliopsida</taxon>
        <taxon>eudicotyledons</taxon>
        <taxon>Gunneridae</taxon>
        <taxon>Pentapetalae</taxon>
        <taxon>asterids</taxon>
        <taxon>lamiids</taxon>
        <taxon>Solanales</taxon>
        <taxon>Solanaceae</taxon>
        <taxon>Nicotianoideae</taxon>
        <taxon>Nicotianeae</taxon>
        <taxon>Nicotiana</taxon>
    </lineage>
</organism>
<name>A0AC58UPF8_TOBAC</name>
<gene>
    <name evidence="2" type="primary">LOC142181752</name>
</gene>
<protein>
    <submittedName>
        <fullName evidence="2">Uncharacterized protein LOC142181752</fullName>
    </submittedName>
</protein>
<evidence type="ECO:0000313" key="2">
    <source>
        <dbReference type="RefSeq" id="XP_075111361.1"/>
    </source>
</evidence>
<reference evidence="1" key="1">
    <citation type="journal article" date="2014" name="Nat. Commun.">
        <title>The tobacco genome sequence and its comparison with those of tomato and potato.</title>
        <authorList>
            <person name="Sierro N."/>
            <person name="Battey J.N."/>
            <person name="Ouadi S."/>
            <person name="Bakaher N."/>
            <person name="Bovet L."/>
            <person name="Willig A."/>
            <person name="Goepfert S."/>
            <person name="Peitsch M.C."/>
            <person name="Ivanov N.V."/>
        </authorList>
    </citation>
    <scope>NUCLEOTIDE SEQUENCE [LARGE SCALE GENOMIC DNA]</scope>
</reference>
<dbReference type="RefSeq" id="XP_075111361.1">
    <property type="nucleotide sequence ID" value="XM_075255260.1"/>
</dbReference>